<dbReference type="AlphaFoldDB" id="A0A7R7DP23"/>
<sequence length="215" mass="22935">MGARHWGDLGTQVELDYAVQCVYDSRIGTVARLAAEAADEDAFLVAVPAVQVFGPEFRDHLAGVRHLPAGGVPIVEPLLYSYDTELVTRFLRRSPDDEWLALDCVPRTEGTRCRRLLSEADEVSGRLRAALLTYGFGGAPAAAEALARSVTRGALPWFGGEFAAARDGGAFTPQWWGDLLYPGGLWPGDTATVAADLARLGSAARVAARPVPAEA</sequence>
<keyword evidence="2" id="KW-1185">Reference proteome</keyword>
<accession>A0A7R7DP23</accession>
<proteinExistence type="predicted"/>
<dbReference type="RefSeq" id="WP_203961642.1">
    <property type="nucleotide sequence ID" value="NZ_AP023355.1"/>
</dbReference>
<protein>
    <submittedName>
        <fullName evidence="1">Uncharacterized protein</fullName>
    </submittedName>
</protein>
<dbReference type="EMBL" id="AP023355">
    <property type="protein sequence ID" value="BCJ35015.1"/>
    <property type="molecule type" value="Genomic_DNA"/>
</dbReference>
<organism evidence="1 2">
    <name type="scientific">Actinocatenispora thailandica</name>
    <dbReference type="NCBI Taxonomy" id="227318"/>
    <lineage>
        <taxon>Bacteria</taxon>
        <taxon>Bacillati</taxon>
        <taxon>Actinomycetota</taxon>
        <taxon>Actinomycetes</taxon>
        <taxon>Micromonosporales</taxon>
        <taxon>Micromonosporaceae</taxon>
        <taxon>Actinocatenispora</taxon>
    </lineage>
</organism>
<evidence type="ECO:0000313" key="2">
    <source>
        <dbReference type="Proteomes" id="UP000611640"/>
    </source>
</evidence>
<gene>
    <name evidence="1" type="ORF">Athai_25180</name>
</gene>
<reference evidence="1 2" key="1">
    <citation type="submission" date="2020-08" db="EMBL/GenBank/DDBJ databases">
        <title>Whole genome shotgun sequence of Actinocatenispora thailandica NBRC 105041.</title>
        <authorList>
            <person name="Komaki H."/>
            <person name="Tamura T."/>
        </authorList>
    </citation>
    <scope>NUCLEOTIDE SEQUENCE [LARGE SCALE GENOMIC DNA]</scope>
    <source>
        <strain evidence="1 2">NBRC 105041</strain>
    </source>
</reference>
<dbReference type="KEGG" id="atl:Athai_25180"/>
<name>A0A7R7DP23_9ACTN</name>
<dbReference type="Proteomes" id="UP000611640">
    <property type="component" value="Chromosome"/>
</dbReference>
<evidence type="ECO:0000313" key="1">
    <source>
        <dbReference type="EMBL" id="BCJ35015.1"/>
    </source>
</evidence>